<dbReference type="EMBL" id="JALGAR010000006">
    <property type="protein sequence ID" value="MCI4659652.1"/>
    <property type="molecule type" value="Genomic_DNA"/>
</dbReference>
<reference evidence="1" key="1">
    <citation type="submission" date="2022-03" db="EMBL/GenBank/DDBJ databases">
        <title>Cryobacterium sp. nov. strain ZS14-85, isolated from Antarctic soil.</title>
        <authorList>
            <person name="Li J."/>
            <person name="Niu G."/>
        </authorList>
    </citation>
    <scope>NUCLEOTIDE SEQUENCE</scope>
    <source>
        <strain evidence="1">ZS14-85</strain>
    </source>
</reference>
<accession>A0AA41QY61</accession>
<evidence type="ECO:0000313" key="1">
    <source>
        <dbReference type="EMBL" id="MCI4659652.1"/>
    </source>
</evidence>
<evidence type="ECO:0000313" key="2">
    <source>
        <dbReference type="Proteomes" id="UP001165341"/>
    </source>
</evidence>
<keyword evidence="2" id="KW-1185">Reference proteome</keyword>
<organism evidence="1 2">
    <name type="scientific">Cryobacterium zhongshanensis</name>
    <dbReference type="NCBI Taxonomy" id="2928153"/>
    <lineage>
        <taxon>Bacteria</taxon>
        <taxon>Bacillati</taxon>
        <taxon>Actinomycetota</taxon>
        <taxon>Actinomycetes</taxon>
        <taxon>Micrococcales</taxon>
        <taxon>Microbacteriaceae</taxon>
        <taxon>Cryobacterium</taxon>
    </lineage>
</organism>
<dbReference type="RefSeq" id="WP_243013143.1">
    <property type="nucleotide sequence ID" value="NZ_JALGAR010000006.1"/>
</dbReference>
<proteinExistence type="predicted"/>
<dbReference type="Proteomes" id="UP001165341">
    <property type="component" value="Unassembled WGS sequence"/>
</dbReference>
<sequence>MPNHTPFHNEDAESATSAGDAIDEYFTNSAVQTVEFNDCIAEDAEYSALRWITAKAVYNRMHTGLDALNAIHLGALANYREDVALMPSSRSLEPGDFRNLGAALLALGLIEADEIETADEAE</sequence>
<dbReference type="AlphaFoldDB" id="A0AA41QY61"/>
<gene>
    <name evidence="1" type="ORF">MQH31_17750</name>
</gene>
<comment type="caution">
    <text evidence="1">The sequence shown here is derived from an EMBL/GenBank/DDBJ whole genome shotgun (WGS) entry which is preliminary data.</text>
</comment>
<name>A0AA41QY61_9MICO</name>
<protein>
    <submittedName>
        <fullName evidence="1">Uncharacterized protein</fullName>
    </submittedName>
</protein>